<dbReference type="FunFam" id="3.50.7.10:FF:000001">
    <property type="entry name" value="60 kDa chaperonin"/>
    <property type="match status" value="1"/>
</dbReference>
<dbReference type="AlphaFoldDB" id="A0A9D1PD76"/>
<evidence type="ECO:0000313" key="9">
    <source>
        <dbReference type="Proteomes" id="UP000886814"/>
    </source>
</evidence>
<evidence type="ECO:0000256" key="4">
    <source>
        <dbReference type="ARBA" id="ARBA00023186"/>
    </source>
</evidence>
<sequence length="543" mass="58551">MNITDDMDTWLGLMAGVDVLADSIKYTLGPEGRNVAMHQKAGLRGADYSDAPQPGAHILVTNDGATIARSLILKEPLKNMGVQLLKEVAARTNDSAGDGTSTTALLTQVLLHEAFHAAAAGANPLAVRRGMKQAANIVLEELKKMAVPVKTSQDIAKAASISCQDEELGRMISEAFSAVGLEGVINVDESQRAETTLEIQEGIVFDRGYTDPVMCTDKEQQIAELQDPYILLCDNTFTDPQDLIPYLILAAEDGHPCLIISEGVKDKALGLIMQNRIEGDMDIVCVNAPEYGEGRRWRMEDLALQTGGVYITGELGFNIRKVTREMLGTAHYVKVTGKQTMITGPGGDPEKIQKRIQELRYLSEHTDYDFNRNRYKERLAKFVSGVAYIHVGGQTEPEIWERKMRVEDGVCAARASCEEGILPGGGVALLNIAPKIKAAGDTLTGDERFGFLAVYQALKAPARQILDNAGLDGAFITEKLLEEEPGTGYDINTERYINMAAAGIVDSAKVTRLAFENALSATGTIATAAAGISGKKKSEGGSD</sequence>
<dbReference type="PROSITE" id="PS00296">
    <property type="entry name" value="CHAPERONINS_CPN60"/>
    <property type="match status" value="1"/>
</dbReference>
<dbReference type="GO" id="GO:0005524">
    <property type="term" value="F:ATP binding"/>
    <property type="evidence" value="ECO:0007669"/>
    <property type="project" value="UniProtKB-KW"/>
</dbReference>
<dbReference type="PRINTS" id="PR00298">
    <property type="entry name" value="CHAPERONIN60"/>
</dbReference>
<dbReference type="NCBIfam" id="NF009488">
    <property type="entry name" value="PRK12850.1"/>
    <property type="match status" value="1"/>
</dbReference>
<evidence type="ECO:0000256" key="3">
    <source>
        <dbReference type="ARBA" id="ARBA00022840"/>
    </source>
</evidence>
<dbReference type="Gene3D" id="3.50.7.10">
    <property type="entry name" value="GroEL"/>
    <property type="match status" value="1"/>
</dbReference>
<dbReference type="Pfam" id="PF00118">
    <property type="entry name" value="Cpn60_TCP1"/>
    <property type="match status" value="2"/>
</dbReference>
<dbReference type="InterPro" id="IPR018370">
    <property type="entry name" value="Chaperonin_Cpn60_CS"/>
</dbReference>
<comment type="caution">
    <text evidence="8">The sequence shown here is derived from an EMBL/GenBank/DDBJ whole genome shotgun (WGS) entry which is preliminary data.</text>
</comment>
<dbReference type="NCBIfam" id="NF009489">
    <property type="entry name" value="PRK12851.1"/>
    <property type="match status" value="1"/>
</dbReference>
<evidence type="ECO:0000256" key="2">
    <source>
        <dbReference type="ARBA" id="ARBA00022741"/>
    </source>
</evidence>
<evidence type="ECO:0000256" key="7">
    <source>
        <dbReference type="RuleBase" id="RU000419"/>
    </source>
</evidence>
<dbReference type="PANTHER" id="PTHR45633">
    <property type="entry name" value="60 KDA HEAT SHOCK PROTEIN, MITOCHONDRIAL"/>
    <property type="match status" value="1"/>
</dbReference>
<dbReference type="InterPro" id="IPR002423">
    <property type="entry name" value="Cpn60/GroEL/TCP-1"/>
</dbReference>
<dbReference type="GO" id="GO:0140662">
    <property type="term" value="F:ATP-dependent protein folding chaperone"/>
    <property type="evidence" value="ECO:0007669"/>
    <property type="project" value="InterPro"/>
</dbReference>
<dbReference type="SUPFAM" id="SSF48592">
    <property type="entry name" value="GroEL equatorial domain-like"/>
    <property type="match status" value="1"/>
</dbReference>
<dbReference type="InterPro" id="IPR001844">
    <property type="entry name" value="Cpn60/GroEL"/>
</dbReference>
<protein>
    <recommendedName>
        <fullName evidence="7">60 kDa chaperonin</fullName>
    </recommendedName>
</protein>
<keyword evidence="5" id="KW-0413">Isomerase</keyword>
<dbReference type="InterPro" id="IPR027413">
    <property type="entry name" value="GROEL-like_equatorial_sf"/>
</dbReference>
<dbReference type="NCBIfam" id="NF000592">
    <property type="entry name" value="PRK00013.1"/>
    <property type="match status" value="1"/>
</dbReference>
<comment type="function">
    <text evidence="7">Together with its co-chaperonin GroES, plays an essential role in assisting protein folding. The GroEL-GroES system forms a nano-cage that allows encapsulation of the non-native substrate proteins and provides a physical environment optimized to promote and accelerate protein folding.</text>
</comment>
<accession>A0A9D1PD76</accession>
<evidence type="ECO:0000256" key="6">
    <source>
        <dbReference type="RuleBase" id="RU000418"/>
    </source>
</evidence>
<evidence type="ECO:0000313" key="8">
    <source>
        <dbReference type="EMBL" id="HIV38631.1"/>
    </source>
</evidence>
<comment type="subunit">
    <text evidence="7">Forms a cylinder of 14 subunits composed of two heptameric rings stacked back-to-back. Interacts with the co-chaperonin GroES.</text>
</comment>
<dbReference type="GO" id="GO:0016853">
    <property type="term" value="F:isomerase activity"/>
    <property type="evidence" value="ECO:0007669"/>
    <property type="project" value="UniProtKB-KW"/>
</dbReference>
<reference evidence="8" key="1">
    <citation type="journal article" date="2021" name="PeerJ">
        <title>Extensive microbial diversity within the chicken gut microbiome revealed by metagenomics and culture.</title>
        <authorList>
            <person name="Gilroy R."/>
            <person name="Ravi A."/>
            <person name="Getino M."/>
            <person name="Pursley I."/>
            <person name="Horton D.L."/>
            <person name="Alikhan N.F."/>
            <person name="Baker D."/>
            <person name="Gharbi K."/>
            <person name="Hall N."/>
            <person name="Watson M."/>
            <person name="Adriaenssens E.M."/>
            <person name="Foster-Nyarko E."/>
            <person name="Jarju S."/>
            <person name="Secka A."/>
            <person name="Antonio M."/>
            <person name="Oren A."/>
            <person name="Chaudhuri R.R."/>
            <person name="La Ragione R."/>
            <person name="Hildebrand F."/>
            <person name="Pallen M.J."/>
        </authorList>
    </citation>
    <scope>NUCLEOTIDE SEQUENCE</scope>
    <source>
        <strain evidence="8">CHK195-9823</strain>
    </source>
</reference>
<dbReference type="GO" id="GO:0042026">
    <property type="term" value="P:protein refolding"/>
    <property type="evidence" value="ECO:0007669"/>
    <property type="project" value="InterPro"/>
</dbReference>
<evidence type="ECO:0000256" key="1">
    <source>
        <dbReference type="ARBA" id="ARBA00006607"/>
    </source>
</evidence>
<dbReference type="SUPFAM" id="SSF52029">
    <property type="entry name" value="GroEL apical domain-like"/>
    <property type="match status" value="1"/>
</dbReference>
<dbReference type="InterPro" id="IPR027409">
    <property type="entry name" value="GroEL-like_apical_dom_sf"/>
</dbReference>
<gene>
    <name evidence="8" type="primary">groEL</name>
    <name evidence="8" type="ORF">H9747_06465</name>
</gene>
<dbReference type="NCBIfam" id="NF009487">
    <property type="entry name" value="PRK12849.1"/>
    <property type="match status" value="1"/>
</dbReference>
<comment type="similarity">
    <text evidence="1 6">Belongs to the chaperonin (HSP60) family.</text>
</comment>
<keyword evidence="4" id="KW-0143">Chaperone</keyword>
<evidence type="ECO:0000256" key="5">
    <source>
        <dbReference type="ARBA" id="ARBA00023235"/>
    </source>
</evidence>
<organism evidence="8 9">
    <name type="scientific">Candidatus Blautia stercorigallinarum</name>
    <dbReference type="NCBI Taxonomy" id="2838501"/>
    <lineage>
        <taxon>Bacteria</taxon>
        <taxon>Bacillati</taxon>
        <taxon>Bacillota</taxon>
        <taxon>Clostridia</taxon>
        <taxon>Lachnospirales</taxon>
        <taxon>Lachnospiraceae</taxon>
        <taxon>Blautia</taxon>
    </lineage>
</organism>
<reference evidence="8" key="2">
    <citation type="submission" date="2021-04" db="EMBL/GenBank/DDBJ databases">
        <authorList>
            <person name="Gilroy R."/>
        </authorList>
    </citation>
    <scope>NUCLEOTIDE SEQUENCE</scope>
    <source>
        <strain evidence="8">CHK195-9823</strain>
    </source>
</reference>
<dbReference type="InterPro" id="IPR027410">
    <property type="entry name" value="TCP-1-like_intermed_sf"/>
</dbReference>
<proteinExistence type="inferred from homology"/>
<keyword evidence="2" id="KW-0547">Nucleotide-binding</keyword>
<dbReference type="Proteomes" id="UP000886814">
    <property type="component" value="Unassembled WGS sequence"/>
</dbReference>
<keyword evidence="3" id="KW-0067">ATP-binding</keyword>
<dbReference type="SUPFAM" id="SSF54849">
    <property type="entry name" value="GroEL-intermediate domain like"/>
    <property type="match status" value="1"/>
</dbReference>
<name>A0A9D1PD76_9FIRM</name>
<dbReference type="Gene3D" id="3.30.260.10">
    <property type="entry name" value="TCP-1-like chaperonin intermediate domain"/>
    <property type="match status" value="1"/>
</dbReference>
<dbReference type="Gene3D" id="1.10.560.10">
    <property type="entry name" value="GroEL-like equatorial domain"/>
    <property type="match status" value="1"/>
</dbReference>
<dbReference type="EMBL" id="DXIQ01000038">
    <property type="protein sequence ID" value="HIV38631.1"/>
    <property type="molecule type" value="Genomic_DNA"/>
</dbReference>